<dbReference type="SUPFAM" id="SSF52833">
    <property type="entry name" value="Thioredoxin-like"/>
    <property type="match status" value="1"/>
</dbReference>
<reference evidence="1" key="1">
    <citation type="submission" date="2018-06" db="EMBL/GenBank/DDBJ databases">
        <authorList>
            <person name="Zhirakovskaya E."/>
        </authorList>
    </citation>
    <scope>NUCLEOTIDE SEQUENCE</scope>
</reference>
<accession>A0A3B0ZZC8</accession>
<proteinExistence type="predicted"/>
<dbReference type="Gene3D" id="3.40.30.10">
    <property type="entry name" value="Glutaredoxin"/>
    <property type="match status" value="1"/>
</dbReference>
<name>A0A3B0ZZC8_9ZZZZ</name>
<gene>
    <name evidence="1" type="ORF">MNBD_GAMMA20-2232</name>
</gene>
<dbReference type="AlphaFoldDB" id="A0A3B0ZZC8"/>
<protein>
    <submittedName>
        <fullName evidence="1">Uncharacterized protein</fullName>
    </submittedName>
</protein>
<dbReference type="EMBL" id="UOFU01000008">
    <property type="protein sequence ID" value="VAW92822.1"/>
    <property type="molecule type" value="Genomic_DNA"/>
</dbReference>
<evidence type="ECO:0000313" key="1">
    <source>
        <dbReference type="EMBL" id="VAW92822.1"/>
    </source>
</evidence>
<organism evidence="1">
    <name type="scientific">hydrothermal vent metagenome</name>
    <dbReference type="NCBI Taxonomy" id="652676"/>
    <lineage>
        <taxon>unclassified sequences</taxon>
        <taxon>metagenomes</taxon>
        <taxon>ecological metagenomes</taxon>
    </lineage>
</organism>
<dbReference type="InterPro" id="IPR036249">
    <property type="entry name" value="Thioredoxin-like_sf"/>
</dbReference>
<sequence>MVAMPTTVILDRDGTVRYVHKGFLPGYEDKYRQQIKELIRE</sequence>